<dbReference type="PANTHER" id="PTHR38464">
    <property type="entry name" value="L-ARABINOSE ISOMERASE"/>
    <property type="match status" value="1"/>
</dbReference>
<keyword evidence="9" id="KW-1185">Reference proteome</keyword>
<comment type="caution">
    <text evidence="8">The sequence shown here is derived from an EMBL/GenBank/DDBJ whole genome shotgun (WGS) entry which is preliminary data.</text>
</comment>
<dbReference type="InterPro" id="IPR038583">
    <property type="entry name" value="AraA_N_sf"/>
</dbReference>
<dbReference type="Gene3D" id="3.40.50.10940">
    <property type="match status" value="1"/>
</dbReference>
<dbReference type="Proteomes" id="UP001596113">
    <property type="component" value="Unassembled WGS sequence"/>
</dbReference>
<dbReference type="PIRSF" id="PIRSF001478">
    <property type="entry name" value="L-ara_isomerase"/>
    <property type="match status" value="1"/>
</dbReference>
<keyword evidence="3" id="KW-0464">Manganese</keyword>
<evidence type="ECO:0000313" key="9">
    <source>
        <dbReference type="Proteomes" id="UP001596113"/>
    </source>
</evidence>
<organism evidence="8 9">
    <name type="scientific">Cohnella soli</name>
    <dbReference type="NCBI Taxonomy" id="425005"/>
    <lineage>
        <taxon>Bacteria</taxon>
        <taxon>Bacillati</taxon>
        <taxon>Bacillota</taxon>
        <taxon>Bacilli</taxon>
        <taxon>Bacillales</taxon>
        <taxon>Paenibacillaceae</taxon>
        <taxon>Cohnella</taxon>
    </lineage>
</organism>
<dbReference type="InterPro" id="IPR004216">
    <property type="entry name" value="Fuc/Ara_isomerase_C"/>
</dbReference>
<dbReference type="EMBL" id="JBHSMI010000002">
    <property type="protein sequence ID" value="MFC5401262.1"/>
    <property type="molecule type" value="Genomic_DNA"/>
</dbReference>
<dbReference type="SUPFAM" id="SSF50443">
    <property type="entry name" value="FucI/AraA C-terminal domain-like"/>
    <property type="match status" value="1"/>
</dbReference>
<keyword evidence="4" id="KW-0413">Isomerase</keyword>
<dbReference type="InterPro" id="IPR024664">
    <property type="entry name" value="Ara_Isoase_C"/>
</dbReference>
<evidence type="ECO:0000256" key="4">
    <source>
        <dbReference type="ARBA" id="ARBA00023235"/>
    </source>
</evidence>
<keyword evidence="5" id="KW-0119">Carbohydrate metabolism</keyword>
<feature type="domain" description="L-arabinose isomerase C-terminal" evidence="6">
    <location>
        <begin position="316"/>
        <end position="456"/>
    </location>
</feature>
<keyword evidence="1" id="KW-0479">Metal-binding</keyword>
<protein>
    <recommendedName>
        <fullName evidence="10">L-arabinose isomerase</fullName>
    </recommendedName>
</protein>
<dbReference type="InterPro" id="IPR009015">
    <property type="entry name" value="Fucose_isomerase_N/cen_sf"/>
</dbReference>
<dbReference type="Pfam" id="PF11762">
    <property type="entry name" value="Arabinose_Iso_C"/>
    <property type="match status" value="1"/>
</dbReference>
<name>A0ABW0HN33_9BACL</name>
<dbReference type="SUPFAM" id="SSF53743">
    <property type="entry name" value="FucI/AraA N-terminal and middle domains"/>
    <property type="match status" value="1"/>
</dbReference>
<dbReference type="Pfam" id="PF24856">
    <property type="entry name" value="AraA_central"/>
    <property type="match status" value="1"/>
</dbReference>
<keyword evidence="2" id="KW-0054">Arabinose catabolism</keyword>
<gene>
    <name evidence="8" type="ORF">ACFPOF_00795</name>
</gene>
<evidence type="ECO:0000259" key="6">
    <source>
        <dbReference type="Pfam" id="PF11762"/>
    </source>
</evidence>
<evidence type="ECO:0000256" key="5">
    <source>
        <dbReference type="ARBA" id="ARBA00023277"/>
    </source>
</evidence>
<evidence type="ECO:0000259" key="7">
    <source>
        <dbReference type="Pfam" id="PF24856"/>
    </source>
</evidence>
<dbReference type="PANTHER" id="PTHR38464:SF1">
    <property type="entry name" value="L-ARABINOSE ISOMERASE"/>
    <property type="match status" value="1"/>
</dbReference>
<feature type="domain" description="L-arabinose isomerase central" evidence="7">
    <location>
        <begin position="240"/>
        <end position="309"/>
    </location>
</feature>
<reference evidence="9" key="1">
    <citation type="journal article" date="2019" name="Int. J. Syst. Evol. Microbiol.">
        <title>The Global Catalogue of Microorganisms (GCM) 10K type strain sequencing project: providing services to taxonomists for standard genome sequencing and annotation.</title>
        <authorList>
            <consortium name="The Broad Institute Genomics Platform"/>
            <consortium name="The Broad Institute Genome Sequencing Center for Infectious Disease"/>
            <person name="Wu L."/>
            <person name="Ma J."/>
        </authorList>
    </citation>
    <scope>NUCLEOTIDE SEQUENCE [LARGE SCALE GENOMIC DNA]</scope>
    <source>
        <strain evidence="9">CGMCC 1.18575</strain>
    </source>
</reference>
<evidence type="ECO:0008006" key="10">
    <source>
        <dbReference type="Google" id="ProtNLM"/>
    </source>
</evidence>
<sequence>MTMLKIGLLPLYIKLYDDSWPELRTRVDGFVQTISDELANRGLQVHCSPVCRIAPEFAEAVASFEAEQVDAIVTLHVAYSPSLESASVLASTRLPLIVLDTTPTFDFSPTQHPDEILYNHGIHGVQDMCNLLIRNGKSFLIEAGHWEKSDVLDRVAEDVKAAKLAQGMRQAKVGRLGESFHGMGDFAVPSAVLQSTIGIETIALDPRDPSLQAFPISEEQLNAELEKDKNDFHWHDVNPDVYRRSIRDCLSVRAWIEQHNLTAFTVNFMDVTEESAISSMPFLEASKAMGRGIGYAGEGDVLTAALTGALLSVYPDTSFTEMFCPDWEHNSIFLSHMGEMNLRVAAQKPDLLEKDFPFTSAANPVVAYGRFRGGKAVYVCLAPGKDQSYTLILSQVDMLDVEGDDRMRDSIHGWFRPAIPVSDYLAAFSRHGGIHHGVIVYGDVIRVMERFGEMMGWHVVKIG</sequence>
<evidence type="ECO:0000256" key="1">
    <source>
        <dbReference type="ARBA" id="ARBA00022723"/>
    </source>
</evidence>
<dbReference type="InterPro" id="IPR055390">
    <property type="entry name" value="AraA_central"/>
</dbReference>
<dbReference type="InterPro" id="IPR003762">
    <property type="entry name" value="Lara_isomerase"/>
</dbReference>
<accession>A0ABW0HN33</accession>
<dbReference type="RefSeq" id="WP_378128653.1">
    <property type="nucleotide sequence ID" value="NZ_JBHSMI010000002.1"/>
</dbReference>
<evidence type="ECO:0000313" key="8">
    <source>
        <dbReference type="EMBL" id="MFC5401262.1"/>
    </source>
</evidence>
<proteinExistence type="predicted"/>
<evidence type="ECO:0000256" key="3">
    <source>
        <dbReference type="ARBA" id="ARBA00023211"/>
    </source>
</evidence>
<evidence type="ECO:0000256" key="2">
    <source>
        <dbReference type="ARBA" id="ARBA00022935"/>
    </source>
</evidence>